<evidence type="ECO:0000259" key="1">
    <source>
        <dbReference type="Pfam" id="PF09353"/>
    </source>
</evidence>
<keyword evidence="3" id="KW-1185">Reference proteome</keyword>
<feature type="domain" description="DUF1995" evidence="1">
    <location>
        <begin position="57"/>
        <end position="268"/>
    </location>
</feature>
<protein>
    <recommendedName>
        <fullName evidence="1">DUF1995 domain-containing protein</fullName>
    </recommendedName>
</protein>
<accession>A0A835IU73</accession>
<sequence length="358" mass="40110">MRSFITPTLSHAIPLTLPTPPHQVLIASRFHTLGRKRPTRGRVSSSTTSVGINVSFPEDYYQLLEQAKVATELALMDGKKLMEIEFPTAGLESVPGDGEGGIEMTGSMQLIREFCDCFVAPEKATRTRIFFPEANEVEFARKSAFGGASFKLDYLTKPSLFEDFGFVTKVKMVDRVKLEDEMFIVAYPYFNVNEMLVADELYNEAVANTSRKMIIFNGELDRIRTGYYPAFFYPKLAALCKTLFPKLETVYYIHNFKGFNGGTLFRCVLSRTLAGPAKNKEQICLFASAGSDAIAQGSCLKYSPIILNSEIANISTQCSQFTRAERIRLISSNSYQENFPWLTSMYRKPESTVTLSSG</sequence>
<evidence type="ECO:0000313" key="3">
    <source>
        <dbReference type="Proteomes" id="UP000631114"/>
    </source>
</evidence>
<gene>
    <name evidence="2" type="ORF">IFM89_004815</name>
</gene>
<reference evidence="2 3" key="1">
    <citation type="submission" date="2020-10" db="EMBL/GenBank/DDBJ databases">
        <title>The Coptis chinensis genome and diversification of protoberbering-type alkaloids.</title>
        <authorList>
            <person name="Wang B."/>
            <person name="Shu S."/>
            <person name="Song C."/>
            <person name="Liu Y."/>
        </authorList>
    </citation>
    <scope>NUCLEOTIDE SEQUENCE [LARGE SCALE GENOMIC DNA]</scope>
    <source>
        <strain evidence="2">HL-2020</strain>
        <tissue evidence="2">Leaf</tissue>
    </source>
</reference>
<dbReference type="PANTHER" id="PTHR34051:SF1">
    <property type="entry name" value="PROTEIN LOW PSII ACCUMULATION 3, CHLOROPLASTIC"/>
    <property type="match status" value="1"/>
</dbReference>
<dbReference type="Pfam" id="PF09353">
    <property type="entry name" value="DUF1995"/>
    <property type="match status" value="1"/>
</dbReference>
<name>A0A835IU73_9MAGN</name>
<organism evidence="2 3">
    <name type="scientific">Coptis chinensis</name>
    <dbReference type="NCBI Taxonomy" id="261450"/>
    <lineage>
        <taxon>Eukaryota</taxon>
        <taxon>Viridiplantae</taxon>
        <taxon>Streptophyta</taxon>
        <taxon>Embryophyta</taxon>
        <taxon>Tracheophyta</taxon>
        <taxon>Spermatophyta</taxon>
        <taxon>Magnoliopsida</taxon>
        <taxon>Ranunculales</taxon>
        <taxon>Ranunculaceae</taxon>
        <taxon>Coptidoideae</taxon>
        <taxon>Coptis</taxon>
    </lineage>
</organism>
<dbReference type="InterPro" id="IPR018962">
    <property type="entry name" value="DUF1995"/>
</dbReference>
<evidence type="ECO:0000313" key="2">
    <source>
        <dbReference type="EMBL" id="KAF9623734.1"/>
    </source>
</evidence>
<dbReference type="PANTHER" id="PTHR34051">
    <property type="entry name" value="PROTEIN LOW PSII ACCUMULATION 3, CHLOROPLASTIC"/>
    <property type="match status" value="1"/>
</dbReference>
<dbReference type="OrthoDB" id="199922at2759"/>
<dbReference type="AlphaFoldDB" id="A0A835IU73"/>
<comment type="caution">
    <text evidence="2">The sequence shown here is derived from an EMBL/GenBank/DDBJ whole genome shotgun (WGS) entry which is preliminary data.</text>
</comment>
<dbReference type="EMBL" id="JADFTS010000001">
    <property type="protein sequence ID" value="KAF9623734.1"/>
    <property type="molecule type" value="Genomic_DNA"/>
</dbReference>
<proteinExistence type="predicted"/>
<dbReference type="InterPro" id="IPR044687">
    <property type="entry name" value="LPA3"/>
</dbReference>
<dbReference type="Proteomes" id="UP000631114">
    <property type="component" value="Unassembled WGS sequence"/>
</dbReference>